<comment type="caution">
    <text evidence="1">The sequence shown here is derived from an EMBL/GenBank/DDBJ whole genome shotgun (WGS) entry which is preliminary data.</text>
</comment>
<dbReference type="EMBL" id="BGZK01000370">
    <property type="protein sequence ID" value="GBP39785.1"/>
    <property type="molecule type" value="Genomic_DNA"/>
</dbReference>
<proteinExistence type="predicted"/>
<evidence type="ECO:0000313" key="2">
    <source>
        <dbReference type="Proteomes" id="UP000299102"/>
    </source>
</evidence>
<sequence length="122" mass="14513">MQTGPVLEVGSLKLISSDSKRNPVWVEIASPFDVKLRVGRIEYLFTDFDNINTCTSIFKQQIDWNRRACQLVARTNVFRKSDVFRFLAIPEQRRTRDTGHTIDRRDDLDRVRFHQRAEFLYY</sequence>
<protein>
    <submittedName>
        <fullName evidence="1">Uncharacterized protein</fullName>
    </submittedName>
</protein>
<gene>
    <name evidence="1" type="ORF">EVAR_23111_1</name>
</gene>
<reference evidence="1 2" key="1">
    <citation type="journal article" date="2019" name="Commun. Biol.">
        <title>The bagworm genome reveals a unique fibroin gene that provides high tensile strength.</title>
        <authorList>
            <person name="Kono N."/>
            <person name="Nakamura H."/>
            <person name="Ohtoshi R."/>
            <person name="Tomita M."/>
            <person name="Numata K."/>
            <person name="Arakawa K."/>
        </authorList>
    </citation>
    <scope>NUCLEOTIDE SEQUENCE [LARGE SCALE GENOMIC DNA]</scope>
</reference>
<organism evidence="1 2">
    <name type="scientific">Eumeta variegata</name>
    <name type="common">Bagworm moth</name>
    <name type="synonym">Eumeta japonica</name>
    <dbReference type="NCBI Taxonomy" id="151549"/>
    <lineage>
        <taxon>Eukaryota</taxon>
        <taxon>Metazoa</taxon>
        <taxon>Ecdysozoa</taxon>
        <taxon>Arthropoda</taxon>
        <taxon>Hexapoda</taxon>
        <taxon>Insecta</taxon>
        <taxon>Pterygota</taxon>
        <taxon>Neoptera</taxon>
        <taxon>Endopterygota</taxon>
        <taxon>Lepidoptera</taxon>
        <taxon>Glossata</taxon>
        <taxon>Ditrysia</taxon>
        <taxon>Tineoidea</taxon>
        <taxon>Psychidae</taxon>
        <taxon>Oiketicinae</taxon>
        <taxon>Eumeta</taxon>
    </lineage>
</organism>
<dbReference type="Proteomes" id="UP000299102">
    <property type="component" value="Unassembled WGS sequence"/>
</dbReference>
<keyword evidence="2" id="KW-1185">Reference proteome</keyword>
<evidence type="ECO:0000313" key="1">
    <source>
        <dbReference type="EMBL" id="GBP39785.1"/>
    </source>
</evidence>
<dbReference type="AlphaFoldDB" id="A0A4C1VPU7"/>
<name>A0A4C1VPU7_EUMVA</name>
<accession>A0A4C1VPU7</accession>